<reference evidence="1 2" key="1">
    <citation type="journal article" date="2020" name="BMC Genomics">
        <title>Intraspecific diversification of the crop wild relative Brassica cretica Lam. using demographic model selection.</title>
        <authorList>
            <person name="Kioukis A."/>
            <person name="Michalopoulou V.A."/>
            <person name="Briers L."/>
            <person name="Pirintsos S."/>
            <person name="Studholme D.J."/>
            <person name="Pavlidis P."/>
            <person name="Sarris P.F."/>
        </authorList>
    </citation>
    <scope>NUCLEOTIDE SEQUENCE [LARGE SCALE GENOMIC DNA]</scope>
    <source>
        <strain evidence="2">cv. PFS-1207/04</strain>
    </source>
</reference>
<evidence type="ECO:0000313" key="2">
    <source>
        <dbReference type="Proteomes" id="UP000266723"/>
    </source>
</evidence>
<sequence>MIFTALHDATDSAGVVDRFSGRLVDYCSLKSVGRFVVGFLVLRTLVEITPLSIATEVYVSTLVSRPLKSSATDEKDKSIGMTLISSILKNMKSRKEGARKWIMTRPDELYGKLKGLIHEVLDREKAMGLDVAFIKHGLTLDNHGRPVTTLIDKEMDRMKLVRQEMEWEIQSDREMDWSNRHMRELSWKWKIENQSRKWNMMRTFIIQMSIRSSLVGPGTRWIEPKKELFEKGLYRPKKWKDKPAWFMIGPI</sequence>
<proteinExistence type="predicted"/>
<accession>A0ABQ7E714</accession>
<protein>
    <submittedName>
        <fullName evidence="1">Uncharacterized protein</fullName>
    </submittedName>
</protein>
<dbReference type="EMBL" id="QGKV02000299">
    <property type="protein sequence ID" value="KAF3592612.1"/>
    <property type="molecule type" value="Genomic_DNA"/>
</dbReference>
<comment type="caution">
    <text evidence="1">The sequence shown here is derived from an EMBL/GenBank/DDBJ whole genome shotgun (WGS) entry which is preliminary data.</text>
</comment>
<evidence type="ECO:0000313" key="1">
    <source>
        <dbReference type="EMBL" id="KAF3592612.1"/>
    </source>
</evidence>
<name>A0ABQ7E714_BRACR</name>
<keyword evidence="2" id="KW-1185">Reference proteome</keyword>
<dbReference type="Proteomes" id="UP000266723">
    <property type="component" value="Unassembled WGS sequence"/>
</dbReference>
<gene>
    <name evidence="1" type="ORF">DY000_02022132</name>
</gene>
<organism evidence="1 2">
    <name type="scientific">Brassica cretica</name>
    <name type="common">Mustard</name>
    <dbReference type="NCBI Taxonomy" id="69181"/>
    <lineage>
        <taxon>Eukaryota</taxon>
        <taxon>Viridiplantae</taxon>
        <taxon>Streptophyta</taxon>
        <taxon>Embryophyta</taxon>
        <taxon>Tracheophyta</taxon>
        <taxon>Spermatophyta</taxon>
        <taxon>Magnoliopsida</taxon>
        <taxon>eudicotyledons</taxon>
        <taxon>Gunneridae</taxon>
        <taxon>Pentapetalae</taxon>
        <taxon>rosids</taxon>
        <taxon>malvids</taxon>
        <taxon>Brassicales</taxon>
        <taxon>Brassicaceae</taxon>
        <taxon>Brassiceae</taxon>
        <taxon>Brassica</taxon>
    </lineage>
</organism>